<dbReference type="Proteomes" id="UP000679725">
    <property type="component" value="Unassembled WGS sequence"/>
</dbReference>
<accession>A0ABN7R2B3</accession>
<protein>
    <submittedName>
        <fullName evidence="3">Glutamyl-tRNA(Gln) amidotransferase subunit A</fullName>
        <ecNumber evidence="3">6.3.5.7</ecNumber>
    </submittedName>
</protein>
<keyword evidence="1" id="KW-0732">Signal</keyword>
<dbReference type="SUPFAM" id="SSF75304">
    <property type="entry name" value="Amidase signature (AS) enzymes"/>
    <property type="match status" value="1"/>
</dbReference>
<gene>
    <name evidence="3" type="primary">gatA_1</name>
    <name evidence="3" type="ORF">DYBT9623_01025</name>
</gene>
<dbReference type="RefSeq" id="WP_215232387.1">
    <property type="nucleotide sequence ID" value="NZ_CAJRAU010000001.1"/>
</dbReference>
<dbReference type="Pfam" id="PF01425">
    <property type="entry name" value="Amidase"/>
    <property type="match status" value="1"/>
</dbReference>
<dbReference type="PANTHER" id="PTHR42678">
    <property type="entry name" value="AMIDASE"/>
    <property type="match status" value="1"/>
</dbReference>
<organism evidence="3 4">
    <name type="scientific">Dyadobacter linearis</name>
    <dbReference type="NCBI Taxonomy" id="2823330"/>
    <lineage>
        <taxon>Bacteria</taxon>
        <taxon>Pseudomonadati</taxon>
        <taxon>Bacteroidota</taxon>
        <taxon>Cytophagia</taxon>
        <taxon>Cytophagales</taxon>
        <taxon>Spirosomataceae</taxon>
        <taxon>Dyadobacter</taxon>
    </lineage>
</organism>
<reference evidence="3 4" key="1">
    <citation type="submission" date="2021-04" db="EMBL/GenBank/DDBJ databases">
        <authorList>
            <person name="Rodrigo-Torres L."/>
            <person name="Arahal R. D."/>
            <person name="Lucena T."/>
        </authorList>
    </citation>
    <scope>NUCLEOTIDE SEQUENCE [LARGE SCALE GENOMIC DNA]</scope>
    <source>
        <strain evidence="3 4">CECT 9623</strain>
    </source>
</reference>
<evidence type="ECO:0000313" key="3">
    <source>
        <dbReference type="EMBL" id="CAG5068296.1"/>
    </source>
</evidence>
<dbReference type="GO" id="GO:0050567">
    <property type="term" value="F:glutaminyl-tRNA synthase (glutamine-hydrolyzing) activity"/>
    <property type="evidence" value="ECO:0007669"/>
    <property type="project" value="UniProtKB-EC"/>
</dbReference>
<dbReference type="EMBL" id="CAJRAU010000001">
    <property type="protein sequence ID" value="CAG5068296.1"/>
    <property type="molecule type" value="Genomic_DNA"/>
</dbReference>
<keyword evidence="4" id="KW-1185">Reference proteome</keyword>
<evidence type="ECO:0000313" key="4">
    <source>
        <dbReference type="Proteomes" id="UP000679725"/>
    </source>
</evidence>
<dbReference type="InterPro" id="IPR023631">
    <property type="entry name" value="Amidase_dom"/>
</dbReference>
<dbReference type="PANTHER" id="PTHR42678:SF34">
    <property type="entry name" value="OS04G0183300 PROTEIN"/>
    <property type="match status" value="1"/>
</dbReference>
<evidence type="ECO:0000259" key="2">
    <source>
        <dbReference type="Pfam" id="PF01425"/>
    </source>
</evidence>
<evidence type="ECO:0000256" key="1">
    <source>
        <dbReference type="SAM" id="SignalP"/>
    </source>
</evidence>
<dbReference type="NCBIfam" id="NF005300">
    <property type="entry name" value="PRK06828.1"/>
    <property type="match status" value="1"/>
</dbReference>
<comment type="caution">
    <text evidence="3">The sequence shown here is derived from an EMBL/GenBank/DDBJ whole genome shotgun (WGS) entry which is preliminary data.</text>
</comment>
<dbReference type="EC" id="6.3.5.7" evidence="3"/>
<dbReference type="Gene3D" id="3.90.1300.10">
    <property type="entry name" value="Amidase signature (AS) domain"/>
    <property type="match status" value="1"/>
</dbReference>
<proteinExistence type="predicted"/>
<feature type="domain" description="Amidase" evidence="2">
    <location>
        <begin position="63"/>
        <end position="508"/>
    </location>
</feature>
<dbReference type="InterPro" id="IPR036928">
    <property type="entry name" value="AS_sf"/>
</dbReference>
<keyword evidence="3" id="KW-0436">Ligase</keyword>
<dbReference type="NCBIfam" id="NF006006">
    <property type="entry name" value="PRK08137.1"/>
    <property type="match status" value="1"/>
</dbReference>
<sequence>MKRRTFVHLTSIAGLSGISLSFAHCTSREQQAGEDNTRSNLEEMTVPEMQRLMGQGKLTSRKLTQFYLDQIRTIDENGPALKSVIELNPDALAIADAMDRDRKNGKVRGNMHGIPVLIKDNINTADKMQTTAGSLALEGNIAASDAFIVKRLRDAGAVILGKTNLSEWANFRSSRSSSGWSSRGGQTKNPYVIDRSPCGSSSGSGVAVSANLCAVAVGTETNGSIACPSSMNGVVGIKPTVGLVSRSGIIPISKTQDTAGPIGRTVSDAAALLGALAGVDPNDPGRYTSENAFPADYTKFLSTDGLKGKRIGVEKTFLDKHEGVDNLISKALAHLRSQGAVIVEVNFMETQDVDGAESALLQFEFKDGINKYLAGSNAKVKSLEALIAFNKTNEAEVMPFFKQELFESSQAKGDLNSKEYKGALEKINKVAGLLEKEFDKNNLDALCGPATGAAWCIDPVNGDFWTGYGSYGPAAISGFPSVTVPMGNLNDLPVGLSFLGKPFSEPELIGIAYAYEQVSKHRVAPKFLPTIGKN</sequence>
<name>A0ABN7R2B3_9BACT</name>
<feature type="chain" id="PRO_5046609045" evidence="1">
    <location>
        <begin position="24"/>
        <end position="534"/>
    </location>
</feature>
<feature type="signal peptide" evidence="1">
    <location>
        <begin position="1"/>
        <end position="23"/>
    </location>
</feature>